<reference evidence="1 2" key="1">
    <citation type="submission" date="2020-08" db="EMBL/GenBank/DDBJ databases">
        <title>Complete genome sequence of Entomobacter blattae G55GP.</title>
        <authorList>
            <person name="Poehlein A."/>
            <person name="Guzman J."/>
            <person name="Daniel R."/>
            <person name="Vilcinskas A."/>
        </authorList>
    </citation>
    <scope>NUCLEOTIDE SEQUENCE [LARGE SCALE GENOMIC DNA]</scope>
    <source>
        <strain evidence="1 2">G55GP</strain>
    </source>
</reference>
<dbReference type="RefSeq" id="WP_203413299.1">
    <property type="nucleotide sequence ID" value="NZ_CP060244.1"/>
</dbReference>
<dbReference type="EMBL" id="CP060244">
    <property type="protein sequence ID" value="QNT79108.1"/>
    <property type="molecule type" value="Genomic_DNA"/>
</dbReference>
<organism evidence="1 2">
    <name type="scientific">Entomobacter blattae</name>
    <dbReference type="NCBI Taxonomy" id="2762277"/>
    <lineage>
        <taxon>Bacteria</taxon>
        <taxon>Pseudomonadati</taxon>
        <taxon>Pseudomonadota</taxon>
        <taxon>Alphaproteobacteria</taxon>
        <taxon>Acetobacterales</taxon>
        <taxon>Acetobacteraceae</taxon>
        <taxon>Entomobacter</taxon>
    </lineage>
</organism>
<accession>A0A7H1NTJ8</accession>
<sequence>MNRFICALLGATIFLQPLQNHGVNVGFGAVAYAQSVSAVCDNTDFHRKQVKFEQHEITGAVPVHICGKVVAVSYERRTRSGRHGYFYVDTGAGISIRIVSALDRINSPDWPWVKKGDYAEVVGRYYFDSVRRQGIDWTHHGTSRKWPIAGYVIINGQCYE</sequence>
<name>A0A7H1NTJ8_9PROT</name>
<proteinExistence type="predicted"/>
<gene>
    <name evidence="1" type="ORF">JGUZn3_18940</name>
</gene>
<evidence type="ECO:0000313" key="2">
    <source>
        <dbReference type="Proteomes" id="UP000516349"/>
    </source>
</evidence>
<evidence type="ECO:0000313" key="1">
    <source>
        <dbReference type="EMBL" id="QNT79108.1"/>
    </source>
</evidence>
<dbReference type="KEGG" id="ebla:JGUZn3_18940"/>
<protein>
    <recommendedName>
        <fullName evidence="3">DUF3465 domain-containing protein</fullName>
    </recommendedName>
</protein>
<evidence type="ECO:0008006" key="3">
    <source>
        <dbReference type="Google" id="ProtNLM"/>
    </source>
</evidence>
<dbReference type="AlphaFoldDB" id="A0A7H1NTJ8"/>
<dbReference type="Proteomes" id="UP000516349">
    <property type="component" value="Chromosome"/>
</dbReference>
<keyword evidence="2" id="KW-1185">Reference proteome</keyword>